<dbReference type="InterPro" id="IPR011119">
    <property type="entry name" value="Unchr_helicase_relaxase_TraI"/>
</dbReference>
<dbReference type="SUPFAM" id="SSF109604">
    <property type="entry name" value="HD-domain/PDEase-like"/>
    <property type="match status" value="1"/>
</dbReference>
<dbReference type="InterPro" id="IPR022391">
    <property type="entry name" value="ICE_relaxase_PFGI-1"/>
</dbReference>
<organism evidence="4 5">
    <name type="scientific">Methylomonas lenta</name>
    <dbReference type="NCBI Taxonomy" id="980561"/>
    <lineage>
        <taxon>Bacteria</taxon>
        <taxon>Pseudomonadati</taxon>
        <taxon>Pseudomonadota</taxon>
        <taxon>Gammaproteobacteria</taxon>
        <taxon>Methylococcales</taxon>
        <taxon>Methylococcaceae</taxon>
        <taxon>Methylomonas</taxon>
    </lineage>
</organism>
<dbReference type="InterPro" id="IPR036390">
    <property type="entry name" value="WH_DNA-bd_sf"/>
</dbReference>
<dbReference type="Pfam" id="PF07514">
    <property type="entry name" value="TraI_2"/>
    <property type="match status" value="1"/>
</dbReference>
<evidence type="ECO:0000259" key="3">
    <source>
        <dbReference type="Pfam" id="PF07515"/>
    </source>
</evidence>
<reference evidence="4 5" key="1">
    <citation type="submission" date="2016-03" db="EMBL/GenBank/DDBJ databases">
        <authorList>
            <person name="Ploux O."/>
        </authorList>
    </citation>
    <scope>NUCLEOTIDE SEQUENCE [LARGE SCALE GENOMIC DNA]</scope>
    <source>
        <strain evidence="4 5">R-45370</strain>
    </source>
</reference>
<dbReference type="SUPFAM" id="SSF46785">
    <property type="entry name" value="Winged helix' DNA-binding domain"/>
    <property type="match status" value="1"/>
</dbReference>
<dbReference type="OrthoDB" id="6190309at2"/>
<name>A0A177NEQ1_9GAMM</name>
<dbReference type="EMBL" id="LUUI01000101">
    <property type="protein sequence ID" value="OAI15649.1"/>
    <property type="molecule type" value="Genomic_DNA"/>
</dbReference>
<dbReference type="CDD" id="cd00077">
    <property type="entry name" value="HDc"/>
    <property type="match status" value="1"/>
</dbReference>
<feature type="domain" description="Uncharacterised" evidence="2">
    <location>
        <begin position="41"/>
        <end position="342"/>
    </location>
</feature>
<dbReference type="AlphaFoldDB" id="A0A177NEQ1"/>
<feature type="region of interest" description="Disordered" evidence="1">
    <location>
        <begin position="380"/>
        <end position="421"/>
    </location>
</feature>
<dbReference type="InterPro" id="IPR003607">
    <property type="entry name" value="HD/PDEase_dom"/>
</dbReference>
<keyword evidence="5" id="KW-1185">Reference proteome</keyword>
<evidence type="ECO:0000313" key="4">
    <source>
        <dbReference type="EMBL" id="OAI15649.1"/>
    </source>
</evidence>
<evidence type="ECO:0000256" key="1">
    <source>
        <dbReference type="SAM" id="MobiDB-lite"/>
    </source>
</evidence>
<comment type="caution">
    <text evidence="4">The sequence shown here is derived from an EMBL/GenBank/DDBJ whole genome shotgun (WGS) entry which is preliminary data.</text>
</comment>
<dbReference type="STRING" id="980561.A1359_09585"/>
<feature type="domain" description="Putative conjugal transfer nickase/helicase TraI C-terminal" evidence="3">
    <location>
        <begin position="472"/>
        <end position="586"/>
    </location>
</feature>
<dbReference type="Gene3D" id="1.10.3210.40">
    <property type="match status" value="1"/>
</dbReference>
<dbReference type="Proteomes" id="UP000078476">
    <property type="component" value="Unassembled WGS sequence"/>
</dbReference>
<protein>
    <submittedName>
        <fullName evidence="4">Relaxase</fullName>
    </submittedName>
</protein>
<dbReference type="RefSeq" id="WP_066982177.1">
    <property type="nucleotide sequence ID" value="NZ_LUUI01000101.1"/>
</dbReference>
<dbReference type="Pfam" id="PF07515">
    <property type="entry name" value="TraI_2_C"/>
    <property type="match status" value="1"/>
</dbReference>
<dbReference type="NCBIfam" id="NF041494">
    <property type="entry name" value="MobH"/>
    <property type="match status" value="1"/>
</dbReference>
<evidence type="ECO:0000259" key="2">
    <source>
        <dbReference type="Pfam" id="PF07514"/>
    </source>
</evidence>
<accession>A0A177NEQ1</accession>
<dbReference type="NCBIfam" id="TIGR03760">
    <property type="entry name" value="ICE_TraI_Pfluor"/>
    <property type="match status" value="1"/>
</dbReference>
<proteinExistence type="predicted"/>
<evidence type="ECO:0000313" key="5">
    <source>
        <dbReference type="Proteomes" id="UP000078476"/>
    </source>
</evidence>
<gene>
    <name evidence="4" type="ORF">A1359_09585</name>
</gene>
<dbReference type="InterPro" id="IPR011093">
    <property type="entry name" value="TraI_2_C"/>
</dbReference>
<sequence length="589" mass="65306">MLKLGWFKHPIEKVPVAQQPTGFSSMPGLLPIQTTAELLLPHNHLLFQIEELAGLAKDPFKCFYLMAIQQFARFVQQLPASEVHHHAGPGGMLLHTLEVCVIALKVRRSYLLSETGGAEEISAKQDLWTYAVFLAALCHDLAKVAVDQSVTLFDQNHQQRTWDPWNQFMDEQGQWYVTEFVPNRHYRLHEKATPLLINKVIPSQGMRWLTSDQSIFARWLATVSGDLENANALGQIVSSADSQSVATNLGADTSRMPAVKTIPLHEKMLTALRHLLTEGTLPLNRNGAAGWIQGEYCWLVSKRTVDAVREHLTREGHTGIPTQNSRLFDIWQEHAVLIPCGDKAIWTASVAGEGWCNELTLIKIPLTKIWSNPERRPEPFAGNISVSDIKPSAVDDTADVKPDDSQSDSALILPSENMDSDSMEIDSVGMTHLSVITENGNDEYPGVQHDANLDEQSSNPVKSAKEPTDPVDGFFAWLQNGIRQGTIKTNQPKARVHVVKEGVALMTPGIFQDYALFQEGDLSNWSVIQKKVLKKNWHVRGEKGLNVVKYQVSGASKSTTVNAILFEDHSIVFGAGLAPASNPHLQKVP</sequence>